<evidence type="ECO:0000256" key="1">
    <source>
        <dbReference type="SAM" id="MobiDB-lite"/>
    </source>
</evidence>
<proteinExistence type="predicted"/>
<dbReference type="Pfam" id="PF12223">
    <property type="entry name" value="DUF3602"/>
    <property type="match status" value="1"/>
</dbReference>
<keyword evidence="3" id="KW-1185">Reference proteome</keyword>
<name>A0A423W2I9_CYTCH</name>
<dbReference type="EMBL" id="LJZO01000016">
    <property type="protein sequence ID" value="ROV97536.1"/>
    <property type="molecule type" value="Genomic_DNA"/>
</dbReference>
<feature type="region of interest" description="Disordered" evidence="1">
    <location>
        <begin position="1"/>
        <end position="123"/>
    </location>
</feature>
<sequence>MSVPEVSHGRGGAGNITADDTQYTDAEIVREGEAGTGVSTGRGGAANIADKNAAGPRTDKEVVPDVAIRPSTDNQDHHVGRGGAGNEHIAPEHERHHNKKKEGESPTGLADKLKAKIMGVFKK</sequence>
<evidence type="ECO:0000313" key="3">
    <source>
        <dbReference type="Proteomes" id="UP000284375"/>
    </source>
</evidence>
<evidence type="ECO:0000313" key="2">
    <source>
        <dbReference type="EMBL" id="ROV97536.1"/>
    </source>
</evidence>
<accession>A0A423W2I9</accession>
<dbReference type="PANTHER" id="PTHR34693">
    <property type="entry name" value="PROTEIN PAR32"/>
    <property type="match status" value="1"/>
</dbReference>
<dbReference type="InterPro" id="IPR022024">
    <property type="entry name" value="DUF3602"/>
</dbReference>
<reference evidence="2 3" key="1">
    <citation type="submission" date="2015-09" db="EMBL/GenBank/DDBJ databases">
        <title>Host preference determinants of Valsa canker pathogens revealed by comparative genomics.</title>
        <authorList>
            <person name="Yin Z."/>
            <person name="Huang L."/>
        </authorList>
    </citation>
    <scope>NUCLEOTIDE SEQUENCE [LARGE SCALE GENOMIC DNA]</scope>
    <source>
        <strain evidence="2 3">YSFL</strain>
    </source>
</reference>
<gene>
    <name evidence="2" type="ORF">VSDG_04630</name>
</gene>
<dbReference type="InterPro" id="IPR053203">
    <property type="entry name" value="Cisplatin_resist-associated"/>
</dbReference>
<dbReference type="PANTHER" id="PTHR34693:SF3">
    <property type="match status" value="1"/>
</dbReference>
<dbReference type="Proteomes" id="UP000284375">
    <property type="component" value="Unassembled WGS sequence"/>
</dbReference>
<organism evidence="2 3">
    <name type="scientific">Cytospora chrysosperma</name>
    <name type="common">Cytospora canker fungus</name>
    <name type="synonym">Sphaeria chrysosperma</name>
    <dbReference type="NCBI Taxonomy" id="252740"/>
    <lineage>
        <taxon>Eukaryota</taxon>
        <taxon>Fungi</taxon>
        <taxon>Dikarya</taxon>
        <taxon>Ascomycota</taxon>
        <taxon>Pezizomycotina</taxon>
        <taxon>Sordariomycetes</taxon>
        <taxon>Sordariomycetidae</taxon>
        <taxon>Diaporthales</taxon>
        <taxon>Cytosporaceae</taxon>
        <taxon>Cytospora</taxon>
    </lineage>
</organism>
<comment type="caution">
    <text evidence="2">The sequence shown here is derived from an EMBL/GenBank/DDBJ whole genome shotgun (WGS) entry which is preliminary data.</text>
</comment>
<dbReference type="AlphaFoldDB" id="A0A423W2I9"/>
<feature type="compositionally biased region" description="Gly residues" evidence="1">
    <location>
        <begin position="34"/>
        <end position="44"/>
    </location>
</feature>
<dbReference type="OrthoDB" id="2537432at2759"/>
<protein>
    <submittedName>
        <fullName evidence="2">Uncharacterized protein</fullName>
    </submittedName>
</protein>